<organism evidence="1 2">
    <name type="scientific">Clostridium phage CDMH1</name>
    <dbReference type="NCBI Taxonomy" id="1411095"/>
    <lineage>
        <taxon>Viruses</taxon>
        <taxon>Duplodnaviria</taxon>
        <taxon>Heunggongvirae</taxon>
        <taxon>Uroviricota</taxon>
        <taxon>Caudoviricetes</taxon>
        <taxon>Yongloolinvirus</taxon>
        <taxon>Yongloolinvirus CDMH1</taxon>
    </lineage>
</organism>
<sequence length="83" mass="9865">MKKMIVLMNLLEKNNEYVIYSYGYEENKLDGRIKIYLDDFYNYEIIKESKDEHISKSATLKAISKLIKAAKNNDLKKEMSYQC</sequence>
<gene>
    <name evidence="1" type="primary">CDHM1_gp5</name>
</gene>
<dbReference type="KEGG" id="vg:19488047"/>
<reference evidence="1 2" key="2">
    <citation type="submission" date="2014-03" db="EMBL/GenBank/DDBJ databases">
        <title>What does the talking?: Quorum sensing signalling genes discovered in a bacteriophage genome.</title>
        <authorList>
            <person name="Hargreaves K.R."/>
            <person name="Kropinski A.M."/>
            <person name="Clokie M.R.J."/>
        </authorList>
    </citation>
    <scope>NUCLEOTIDE SEQUENCE [LARGE SCALE GENOMIC DNA]</scope>
</reference>
<dbReference type="Proteomes" id="UP000019740">
    <property type="component" value="Segment"/>
</dbReference>
<evidence type="ECO:0000313" key="2">
    <source>
        <dbReference type="Proteomes" id="UP000019740"/>
    </source>
</evidence>
<keyword evidence="2" id="KW-1185">Reference proteome</keyword>
<dbReference type="GeneID" id="19488047"/>
<accession>X5JAV8</accession>
<reference evidence="1 2" key="1">
    <citation type="submission" date="2013-10" db="EMBL/GenBank/DDBJ databases">
        <authorList>
            <person name="Hargreaves K."/>
        </authorList>
    </citation>
    <scope>NUCLEOTIDE SEQUENCE [LARGE SCALE GENOMIC DNA]</scope>
</reference>
<name>X5JAV8_9CAUD</name>
<proteinExistence type="predicted"/>
<dbReference type="EMBL" id="HG531805">
    <property type="protein sequence ID" value="CDI66625.1"/>
    <property type="molecule type" value="Genomic_DNA"/>
</dbReference>
<dbReference type="RefSeq" id="YP_009032147.1">
    <property type="nucleotide sequence ID" value="NC_024144.1"/>
</dbReference>
<evidence type="ECO:0000313" key="1">
    <source>
        <dbReference type="EMBL" id="CDI66625.1"/>
    </source>
</evidence>
<protein>
    <submittedName>
        <fullName evidence="1">Uncharacterized protein</fullName>
    </submittedName>
</protein>